<name>A0A8J2IG55_9PLEO</name>
<feature type="binding site" evidence="7">
    <location>
        <position position="204"/>
    </location>
    <ligand>
        <name>Mg(2+)</name>
        <dbReference type="ChEBI" id="CHEBI:18420"/>
        <label>1</label>
    </ligand>
</feature>
<dbReference type="PROSITE" id="PS00726">
    <property type="entry name" value="AP_NUCLEASE_F1_1"/>
    <property type="match status" value="1"/>
</dbReference>
<evidence type="ECO:0000256" key="3">
    <source>
        <dbReference type="ARBA" id="ARBA00022723"/>
    </source>
</evidence>
<dbReference type="GO" id="GO:0004519">
    <property type="term" value="F:endonuclease activity"/>
    <property type="evidence" value="ECO:0007669"/>
    <property type="project" value="InterPro"/>
</dbReference>
<dbReference type="Gene3D" id="3.60.10.10">
    <property type="entry name" value="Endonuclease/exonuclease/phosphatase"/>
    <property type="match status" value="1"/>
</dbReference>
<feature type="binding site" evidence="7">
    <location>
        <position position="202"/>
    </location>
    <ligand>
        <name>Mg(2+)</name>
        <dbReference type="ChEBI" id="CHEBI:18420"/>
        <label>1</label>
    </ligand>
</feature>
<feature type="compositionally biased region" description="Polar residues" evidence="9">
    <location>
        <begin position="499"/>
        <end position="512"/>
    </location>
</feature>
<feature type="active site" evidence="6">
    <location>
        <position position="163"/>
    </location>
</feature>
<evidence type="ECO:0000256" key="4">
    <source>
        <dbReference type="ARBA" id="ARBA00022801"/>
    </source>
</evidence>
<feature type="site" description="Important for catalytic activity" evidence="8">
    <location>
        <position position="294"/>
    </location>
</feature>
<keyword evidence="13" id="KW-1185">Reference proteome</keyword>
<reference evidence="12" key="1">
    <citation type="submission" date="2021-05" db="EMBL/GenBank/DDBJ databases">
        <authorList>
            <person name="Stam R."/>
        </authorList>
    </citation>
    <scope>NUCLEOTIDE SEQUENCE</scope>
    <source>
        <strain evidence="12">CS162</strain>
    </source>
</reference>
<proteinExistence type="inferred from homology"/>
<evidence type="ECO:0000256" key="5">
    <source>
        <dbReference type="ARBA" id="ARBA00022842"/>
    </source>
</evidence>
<feature type="binding site" evidence="7">
    <location>
        <position position="43"/>
    </location>
    <ligand>
        <name>Mg(2+)</name>
        <dbReference type="ChEBI" id="CHEBI:18420"/>
        <label>1</label>
    </ligand>
</feature>
<feature type="domain" description="Heterokaryon incompatibility" evidence="11">
    <location>
        <begin position="637"/>
        <end position="773"/>
    </location>
</feature>
<accession>A0A8J2IG55</accession>
<dbReference type="Pfam" id="PF03372">
    <property type="entry name" value="Exo_endo_phos"/>
    <property type="match status" value="1"/>
</dbReference>
<evidence type="ECO:0000259" key="10">
    <source>
        <dbReference type="Pfam" id="PF03372"/>
    </source>
</evidence>
<comment type="cofactor">
    <cofactor evidence="1">
        <name>Mn(2+)</name>
        <dbReference type="ChEBI" id="CHEBI:29035"/>
    </cofactor>
</comment>
<dbReference type="GO" id="GO:0016787">
    <property type="term" value="F:hydrolase activity"/>
    <property type="evidence" value="ECO:0007669"/>
    <property type="project" value="UniProtKB-KW"/>
</dbReference>
<feature type="compositionally biased region" description="Basic and acidic residues" evidence="9">
    <location>
        <begin position="557"/>
        <end position="569"/>
    </location>
</feature>
<dbReference type="InterPro" id="IPR020848">
    <property type="entry name" value="AP_endonuclease_F1_CS"/>
</dbReference>
<keyword evidence="5 7" id="KW-0460">Magnesium</keyword>
<dbReference type="PROSITE" id="PS00728">
    <property type="entry name" value="AP_NUCLEASE_F1_3"/>
    <property type="match status" value="1"/>
</dbReference>
<dbReference type="Pfam" id="PF06985">
    <property type="entry name" value="HET"/>
    <property type="match status" value="1"/>
</dbReference>
<evidence type="ECO:0000256" key="7">
    <source>
        <dbReference type="PIRSR" id="PIRSR604808-2"/>
    </source>
</evidence>
<dbReference type="FunFam" id="3.60.10.10:FF:000079">
    <property type="entry name" value="DNA-(apurinic or apyrimidinic site) lyase"/>
    <property type="match status" value="1"/>
</dbReference>
<evidence type="ECO:0000256" key="9">
    <source>
        <dbReference type="SAM" id="MobiDB-lite"/>
    </source>
</evidence>
<dbReference type="Proteomes" id="UP000676310">
    <property type="component" value="Unassembled WGS sequence"/>
</dbReference>
<comment type="similarity">
    <text evidence="2">Belongs to the DNA repair enzymes AP/ExoA family.</text>
</comment>
<organism evidence="12 13">
    <name type="scientific">Alternaria atra</name>
    <dbReference type="NCBI Taxonomy" id="119953"/>
    <lineage>
        <taxon>Eukaryota</taxon>
        <taxon>Fungi</taxon>
        <taxon>Dikarya</taxon>
        <taxon>Ascomycota</taxon>
        <taxon>Pezizomycotina</taxon>
        <taxon>Dothideomycetes</taxon>
        <taxon>Pleosporomycetidae</taxon>
        <taxon>Pleosporales</taxon>
        <taxon>Pleosporineae</taxon>
        <taxon>Pleosporaceae</taxon>
        <taxon>Alternaria</taxon>
        <taxon>Alternaria sect. Ulocladioides</taxon>
    </lineage>
</organism>
<feature type="region of interest" description="Disordered" evidence="9">
    <location>
        <begin position="451"/>
        <end position="569"/>
    </location>
</feature>
<comment type="caution">
    <text evidence="12">The sequence shown here is derived from an EMBL/GenBank/DDBJ whole genome shotgun (WGS) entry which is preliminary data.</text>
</comment>
<dbReference type="OrthoDB" id="391817at2759"/>
<feature type="region of interest" description="Disordered" evidence="9">
    <location>
        <begin position="395"/>
        <end position="431"/>
    </location>
</feature>
<evidence type="ECO:0000256" key="2">
    <source>
        <dbReference type="ARBA" id="ARBA00007092"/>
    </source>
</evidence>
<dbReference type="GeneID" id="67020553"/>
<dbReference type="GO" id="GO:0006281">
    <property type="term" value="P:DNA repair"/>
    <property type="evidence" value="ECO:0007669"/>
    <property type="project" value="InterPro"/>
</dbReference>
<dbReference type="InterPro" id="IPR036691">
    <property type="entry name" value="Endo/exonu/phosph_ase_sf"/>
</dbReference>
<feature type="binding site" evidence="7">
    <location>
        <position position="320"/>
    </location>
    <ligand>
        <name>Mg(2+)</name>
        <dbReference type="ChEBI" id="CHEBI:18420"/>
        <label>1</label>
    </ligand>
</feature>
<feature type="domain" description="Endonuclease/exonuclease/phosphatase" evidence="10">
    <location>
        <begin position="6"/>
        <end position="320"/>
    </location>
</feature>
<keyword evidence="7" id="KW-0464">Manganese</keyword>
<feature type="active site" description="Proton donor/acceptor" evidence="6">
    <location>
        <position position="202"/>
    </location>
</feature>
<feature type="compositionally biased region" description="Low complexity" evidence="9">
    <location>
        <begin position="522"/>
        <end position="537"/>
    </location>
</feature>
<evidence type="ECO:0000256" key="6">
    <source>
        <dbReference type="PIRSR" id="PIRSR604808-1"/>
    </source>
</evidence>
<dbReference type="GO" id="GO:0003677">
    <property type="term" value="F:DNA binding"/>
    <property type="evidence" value="ECO:0007669"/>
    <property type="project" value="InterPro"/>
</dbReference>
<sequence>MVRITTWNVNGIRNPFGYKPWSTNRTFNAMFDILEADIVIMQELKIQRKDLTDDMVLVPGWDCYFSLPKHKKGTCPYYAMLALRSPTNSVCAPIRAEEGVLGALCPPGSTTSYRDLPESASIGGYLSPSQVASLPPDLEPDSLDSEGRCLVLEFPAFVLFGVYSPANSNGLRDGFRTGFLTALETRIRNLTNMGKNVILTGDLNVSRDLIDTARAQDNMLAEGMTHDEYLSTPNRRIFNQLLLNGVVPGQRDKGREEPVLYDLCREFHPDREGMFTHWEQKINARPGNFGSRIDFILCSIAIKDWFKEANIQEGLMGSDHCPVYAVTKDVVPISQGSTTEENKVEEMVHILDLMNPASMFKDGVRQREYDAVKDVPPLSGKLLAEFTKRRSIRDMFSKKPALPKSAPTPTPKVIEKETTTKADVASTPSKIINDSDKDLELAIAASLADMPSAVDGNPTSSQSPLKSAEKRRASASASPNKSVKRGKTNALTTAPKASKGQQSLKGFFQTRTKPADEDPVKDSAPPASPSTTSDAPSQSITDMSVPQSSIPSDSFDADPRASQEASKEGWTKLFSKKPIPRIGSLVYRPKPIIMSQKDQSSTYRPLDHSRQQIRLLAFNADLNLRFEVFDLANCPPYVALSYTWGLPTNDYHIELNGCVHNVRYNLVTALVAIYGHVKRGQPWSYFWIDALCINQEDLLEKNEQVAMMSDIYKSAEHVLVWLGNDADGILKRFAREALTIDSRGLYDRVAFHETELYPLLNNVYWTRMWTIQEYELAQNIIFTSKTELATVPSLLNMFRNVRFHIDTIPNDQRIEGTDSGNFHANHMDIPRRLSDKHFGKYRSKEVDQPIRFKPNSLPNLVWTNNYKGCQDPRDYVYAILSLVDWSLHPGLEPLKADYRLSPGKLWEQVQAYGLDKGLLPFRLKKEIEKEGYDVDTTLRIKLPPFPAR</sequence>
<keyword evidence="4" id="KW-0378">Hydrolase</keyword>
<dbReference type="PANTHER" id="PTHR24148">
    <property type="entry name" value="ANKYRIN REPEAT DOMAIN-CONTAINING PROTEIN 39 HOMOLOG-RELATED"/>
    <property type="match status" value="1"/>
</dbReference>
<feature type="site" description="Transition state stabilizer" evidence="8">
    <location>
        <position position="204"/>
    </location>
</feature>
<dbReference type="InterPro" id="IPR010730">
    <property type="entry name" value="HET"/>
</dbReference>
<dbReference type="GO" id="GO:0046872">
    <property type="term" value="F:metal ion binding"/>
    <property type="evidence" value="ECO:0007669"/>
    <property type="project" value="UniProtKB-KW"/>
</dbReference>
<dbReference type="PROSITE" id="PS51435">
    <property type="entry name" value="AP_NUCLEASE_F1_4"/>
    <property type="match status" value="1"/>
</dbReference>
<evidence type="ECO:0000313" key="12">
    <source>
        <dbReference type="EMBL" id="CAG5177916.1"/>
    </source>
</evidence>
<dbReference type="SUPFAM" id="SSF56219">
    <property type="entry name" value="DNase I-like"/>
    <property type="match status" value="1"/>
</dbReference>
<feature type="site" description="Interaction with DNA substrate" evidence="8">
    <location>
        <position position="320"/>
    </location>
</feature>
<dbReference type="InterPro" id="IPR052895">
    <property type="entry name" value="HetReg/Transcr_Mod"/>
</dbReference>
<dbReference type="InterPro" id="IPR005135">
    <property type="entry name" value="Endo/exonuclease/phosphatase"/>
</dbReference>
<feature type="binding site" evidence="7">
    <location>
        <position position="8"/>
    </location>
    <ligand>
        <name>Mg(2+)</name>
        <dbReference type="ChEBI" id="CHEBI:18420"/>
        <label>1</label>
    </ligand>
</feature>
<dbReference type="PANTHER" id="PTHR24148:SF73">
    <property type="entry name" value="HET DOMAIN PROTEIN (AFU_ORTHOLOGUE AFUA_8G01020)"/>
    <property type="match status" value="1"/>
</dbReference>
<dbReference type="RefSeq" id="XP_043172007.1">
    <property type="nucleotide sequence ID" value="XM_043316072.1"/>
</dbReference>
<evidence type="ECO:0000256" key="1">
    <source>
        <dbReference type="ARBA" id="ARBA00001936"/>
    </source>
</evidence>
<feature type="binding site" evidence="7">
    <location>
        <position position="319"/>
    </location>
    <ligand>
        <name>Mg(2+)</name>
        <dbReference type="ChEBI" id="CHEBI:18420"/>
        <label>1</label>
    </ligand>
</feature>
<feature type="active site" description="Proton acceptor" evidence="6">
    <location>
        <position position="320"/>
    </location>
</feature>
<comment type="cofactor">
    <cofactor evidence="7">
        <name>Mg(2+)</name>
        <dbReference type="ChEBI" id="CHEBI:18420"/>
    </cofactor>
    <cofactor evidence="7">
        <name>Mn(2+)</name>
        <dbReference type="ChEBI" id="CHEBI:29035"/>
    </cofactor>
    <text evidence="7">Probably binds two magnesium or manganese ions per subunit.</text>
</comment>
<evidence type="ECO:0000256" key="8">
    <source>
        <dbReference type="PIRSR" id="PIRSR604808-3"/>
    </source>
</evidence>
<dbReference type="EMBL" id="CAJRGZ010000023">
    <property type="protein sequence ID" value="CAG5177916.1"/>
    <property type="molecule type" value="Genomic_DNA"/>
</dbReference>
<dbReference type="CDD" id="cd09088">
    <property type="entry name" value="Ape2-like_AP-endo"/>
    <property type="match status" value="1"/>
</dbReference>
<dbReference type="InterPro" id="IPR020847">
    <property type="entry name" value="AP_endonuclease_F1_BS"/>
</dbReference>
<keyword evidence="3 7" id="KW-0479">Metal-binding</keyword>
<gene>
    <name evidence="12" type="ORF">ALTATR162_LOCUS8442</name>
</gene>
<dbReference type="AlphaFoldDB" id="A0A8J2IG55"/>
<evidence type="ECO:0000259" key="11">
    <source>
        <dbReference type="Pfam" id="PF06985"/>
    </source>
</evidence>
<feature type="compositionally biased region" description="Polar residues" evidence="9">
    <location>
        <begin position="538"/>
        <end position="552"/>
    </location>
</feature>
<evidence type="ECO:0008006" key="14">
    <source>
        <dbReference type="Google" id="ProtNLM"/>
    </source>
</evidence>
<evidence type="ECO:0000313" key="13">
    <source>
        <dbReference type="Proteomes" id="UP000676310"/>
    </source>
</evidence>
<dbReference type="InterPro" id="IPR004808">
    <property type="entry name" value="AP_endonuc_1"/>
</dbReference>
<protein>
    <recommendedName>
        <fullName evidence="14">Endonuclease/exonuclease/phosphatase domain-containing protein</fullName>
    </recommendedName>
</protein>